<dbReference type="InterPro" id="IPR002541">
    <property type="entry name" value="Cyt_c_assembly"/>
</dbReference>
<sequence>MPSLRLRESRCRGMGGGVDRWFLIAATLLAAIGGVTGMVSLRHDHRSRWTFPWMAAAFVAQLGFLWLRGEARGACPLIGTGEILVFLAWSLTLFYLAVGPTYRISLLGVFSAPVVVVFQAVALLPGMLSSNPERVPSTDAWRETHAAMSVLGYGALALSAVAGVMFLVLDRQLKDHHLNSGLFRNLPPVRELLTSMQRLLWLGMLMLTVGVVAGFMMGRTGDASHLIAAVVVWLAYLALIVLKQTRGMTGRRFSMAVVLLFVVSLSVFGFI</sequence>
<dbReference type="EMBL" id="JBHTBS010000002">
    <property type="protein sequence ID" value="MFC7336792.1"/>
    <property type="molecule type" value="Genomic_DNA"/>
</dbReference>
<evidence type="ECO:0000259" key="2">
    <source>
        <dbReference type="Pfam" id="PF01578"/>
    </source>
</evidence>
<feature type="transmembrane region" description="Helical" evidence="1">
    <location>
        <begin position="79"/>
        <end position="98"/>
    </location>
</feature>
<feature type="transmembrane region" description="Helical" evidence="1">
    <location>
        <begin position="105"/>
        <end position="126"/>
    </location>
</feature>
<feature type="transmembrane region" description="Helical" evidence="1">
    <location>
        <begin position="146"/>
        <end position="169"/>
    </location>
</feature>
<dbReference type="InterPro" id="IPR052372">
    <property type="entry name" value="YpjD/HemX"/>
</dbReference>
<keyword evidence="4" id="KW-1185">Reference proteome</keyword>
<accession>A0ABW2L3A2</accession>
<feature type="transmembrane region" description="Helical" evidence="1">
    <location>
        <begin position="20"/>
        <end position="39"/>
    </location>
</feature>
<evidence type="ECO:0000313" key="3">
    <source>
        <dbReference type="EMBL" id="MFC7336792.1"/>
    </source>
</evidence>
<gene>
    <name evidence="3" type="ORF">ACFQY0_06360</name>
</gene>
<feature type="domain" description="Cytochrome c assembly protein" evidence="2">
    <location>
        <begin position="82"/>
        <end position="265"/>
    </location>
</feature>
<comment type="caution">
    <text evidence="3">The sequence shown here is derived from an EMBL/GenBank/DDBJ whole genome shotgun (WGS) entry which is preliminary data.</text>
</comment>
<dbReference type="PANTHER" id="PTHR38034:SF1">
    <property type="entry name" value="INNER MEMBRANE PROTEIN YPJD"/>
    <property type="match status" value="1"/>
</dbReference>
<proteinExistence type="predicted"/>
<reference evidence="4" key="1">
    <citation type="journal article" date="2019" name="Int. J. Syst. Evol. Microbiol.">
        <title>The Global Catalogue of Microorganisms (GCM) 10K type strain sequencing project: providing services to taxonomists for standard genome sequencing and annotation.</title>
        <authorList>
            <consortium name="The Broad Institute Genomics Platform"/>
            <consortium name="The Broad Institute Genome Sequencing Center for Infectious Disease"/>
            <person name="Wu L."/>
            <person name="Ma J."/>
        </authorList>
    </citation>
    <scope>NUCLEOTIDE SEQUENCE [LARGE SCALE GENOMIC DNA]</scope>
    <source>
        <strain evidence="4">CGMCC 4.1467</strain>
    </source>
</reference>
<feature type="transmembrane region" description="Helical" evidence="1">
    <location>
        <begin position="199"/>
        <end position="217"/>
    </location>
</feature>
<organism evidence="3 4">
    <name type="scientific">Haloferula chungangensis</name>
    <dbReference type="NCBI Taxonomy" id="1048331"/>
    <lineage>
        <taxon>Bacteria</taxon>
        <taxon>Pseudomonadati</taxon>
        <taxon>Verrucomicrobiota</taxon>
        <taxon>Verrucomicrobiia</taxon>
        <taxon>Verrucomicrobiales</taxon>
        <taxon>Verrucomicrobiaceae</taxon>
        <taxon>Haloferula</taxon>
    </lineage>
</organism>
<keyword evidence="1" id="KW-1133">Transmembrane helix</keyword>
<dbReference type="PANTHER" id="PTHR38034">
    <property type="entry name" value="INNER MEMBRANE PROTEIN YPJD"/>
    <property type="match status" value="1"/>
</dbReference>
<feature type="transmembrane region" description="Helical" evidence="1">
    <location>
        <begin position="223"/>
        <end position="241"/>
    </location>
</feature>
<name>A0ABW2L3A2_9BACT</name>
<keyword evidence="1" id="KW-0472">Membrane</keyword>
<evidence type="ECO:0000313" key="4">
    <source>
        <dbReference type="Proteomes" id="UP001596472"/>
    </source>
</evidence>
<keyword evidence="1" id="KW-0812">Transmembrane</keyword>
<feature type="transmembrane region" description="Helical" evidence="1">
    <location>
        <begin position="253"/>
        <end position="270"/>
    </location>
</feature>
<evidence type="ECO:0000256" key="1">
    <source>
        <dbReference type="SAM" id="Phobius"/>
    </source>
</evidence>
<protein>
    <submittedName>
        <fullName evidence="3">Inner membrane protein YpjD</fullName>
    </submittedName>
</protein>
<feature type="transmembrane region" description="Helical" evidence="1">
    <location>
        <begin position="51"/>
        <end position="67"/>
    </location>
</feature>
<dbReference type="Pfam" id="PF01578">
    <property type="entry name" value="Cytochrom_C_asm"/>
    <property type="match status" value="1"/>
</dbReference>
<dbReference type="Proteomes" id="UP001596472">
    <property type="component" value="Unassembled WGS sequence"/>
</dbReference>